<dbReference type="AlphaFoldDB" id="A0A177DDN5"/>
<keyword evidence="12" id="KW-1185">Reference proteome</keyword>
<feature type="binding site" description="axial binding residue" evidence="8">
    <location>
        <position position="469"/>
    </location>
    <ligand>
        <name>heme</name>
        <dbReference type="ChEBI" id="CHEBI:30413"/>
    </ligand>
    <ligandPart>
        <name>Fe</name>
        <dbReference type="ChEBI" id="CHEBI:18248"/>
    </ligandPart>
</feature>
<evidence type="ECO:0000256" key="1">
    <source>
        <dbReference type="ARBA" id="ARBA00001971"/>
    </source>
</evidence>
<reference evidence="11 12" key="1">
    <citation type="submission" date="2016-05" db="EMBL/GenBank/DDBJ databases">
        <title>Comparative analysis of secretome profiles of manganese(II)-oxidizing ascomycete fungi.</title>
        <authorList>
            <consortium name="DOE Joint Genome Institute"/>
            <person name="Zeiner C.A."/>
            <person name="Purvine S.O."/>
            <person name="Zink E.M."/>
            <person name="Wu S."/>
            <person name="Pasa-Tolic L."/>
            <person name="Chaput D.L."/>
            <person name="Haridas S."/>
            <person name="Grigoriev I.V."/>
            <person name="Santelli C.M."/>
            <person name="Hansel C.M."/>
        </authorList>
    </citation>
    <scope>NUCLEOTIDE SEQUENCE [LARGE SCALE GENOMIC DNA]</scope>
    <source>
        <strain evidence="11 12">SRC1lrK2f</strain>
    </source>
</reference>
<protein>
    <submittedName>
        <fullName evidence="11">Cytochrome P450</fullName>
    </submittedName>
</protein>
<dbReference type="InterPro" id="IPR050121">
    <property type="entry name" value="Cytochrome_P450_monoxygenase"/>
</dbReference>
<dbReference type="InterPro" id="IPR017972">
    <property type="entry name" value="Cyt_P450_CS"/>
</dbReference>
<evidence type="ECO:0000256" key="2">
    <source>
        <dbReference type="ARBA" id="ARBA00010617"/>
    </source>
</evidence>
<keyword evidence="6 8" id="KW-0408">Iron</keyword>
<sequence length="525" mass="59742">MAGALQAVVAKLGSFNFLSPRGIAIILGTALLFHILRSLALIIYNLYFHPLAKYPGPKLWIAFGFTRTLRHMRGDLDLQMAEEHRKHGEVVRHGVNELSFIHPSAWKDIYGHGHAELRKYFPPNSVNPNQVIAADASNHFRMRRAMLPAFSEKALAQQERLIRVYIDLLMQRLSECAASSSAAAAAAAGGKTVDMARWYNLTTFDLIADLCFGKSLDGLETGRSNAWIEKIDRMLRIMPVLVLATSFPLLMSLFNLMLGNKMQQSRKEHQEYAASLAMSRIKGKEQADRGDFMDFILRSRGEEHELTDEELVHNADLLMVAGSETTATVLLGVTYYLLKNPTTYKKVTEEVRSAFDTAEDINFKEVNARCPYMLACLNEAMRIFPSIPLVLLRITNDGPPTPVAGHLIPPETRVGVHQLAAYHSPLNFHDPLSFHPERWLPEEYNDPSSPFHDDRRDVHKPFSYGRRDCIGRNLAFLEMRLIIALLVWNFDLELGEGMEEWEKQKIFGLWEKPPLKVHIRKRERK</sequence>
<evidence type="ECO:0000256" key="3">
    <source>
        <dbReference type="ARBA" id="ARBA00022617"/>
    </source>
</evidence>
<name>A0A177DDN5_ALTAL</name>
<dbReference type="InterPro" id="IPR001128">
    <property type="entry name" value="Cyt_P450"/>
</dbReference>
<evidence type="ECO:0000256" key="10">
    <source>
        <dbReference type="SAM" id="Phobius"/>
    </source>
</evidence>
<keyword evidence="4 8" id="KW-0479">Metal-binding</keyword>
<keyword evidence="10" id="KW-0472">Membrane</keyword>
<dbReference type="Pfam" id="PF00067">
    <property type="entry name" value="p450"/>
    <property type="match status" value="1"/>
</dbReference>
<evidence type="ECO:0000256" key="9">
    <source>
        <dbReference type="RuleBase" id="RU000461"/>
    </source>
</evidence>
<feature type="transmembrane region" description="Helical" evidence="10">
    <location>
        <begin position="237"/>
        <end position="258"/>
    </location>
</feature>
<dbReference type="PRINTS" id="PR00385">
    <property type="entry name" value="P450"/>
</dbReference>
<accession>A0A177DDN5</accession>
<comment type="similarity">
    <text evidence="2 9">Belongs to the cytochrome P450 family.</text>
</comment>
<evidence type="ECO:0000313" key="11">
    <source>
        <dbReference type="EMBL" id="OAG17361.1"/>
    </source>
</evidence>
<dbReference type="PANTHER" id="PTHR24305:SF230">
    <property type="entry name" value="P450, PUTATIVE (EUROFUNG)-RELATED"/>
    <property type="match status" value="1"/>
</dbReference>
<dbReference type="GeneID" id="29121396"/>
<evidence type="ECO:0000256" key="4">
    <source>
        <dbReference type="ARBA" id="ARBA00022723"/>
    </source>
</evidence>
<evidence type="ECO:0000256" key="7">
    <source>
        <dbReference type="ARBA" id="ARBA00023033"/>
    </source>
</evidence>
<evidence type="ECO:0000313" key="12">
    <source>
        <dbReference type="Proteomes" id="UP000077248"/>
    </source>
</evidence>
<keyword evidence="10" id="KW-1133">Transmembrane helix</keyword>
<organism evidence="11 12">
    <name type="scientific">Alternaria alternata</name>
    <name type="common">Alternaria rot fungus</name>
    <name type="synonym">Torula alternata</name>
    <dbReference type="NCBI Taxonomy" id="5599"/>
    <lineage>
        <taxon>Eukaryota</taxon>
        <taxon>Fungi</taxon>
        <taxon>Dikarya</taxon>
        <taxon>Ascomycota</taxon>
        <taxon>Pezizomycotina</taxon>
        <taxon>Dothideomycetes</taxon>
        <taxon>Pleosporomycetidae</taxon>
        <taxon>Pleosporales</taxon>
        <taxon>Pleosporineae</taxon>
        <taxon>Pleosporaceae</taxon>
        <taxon>Alternaria</taxon>
        <taxon>Alternaria sect. Alternaria</taxon>
        <taxon>Alternaria alternata complex</taxon>
    </lineage>
</organism>
<dbReference type="GO" id="GO:0016705">
    <property type="term" value="F:oxidoreductase activity, acting on paired donors, with incorporation or reduction of molecular oxygen"/>
    <property type="evidence" value="ECO:0007669"/>
    <property type="project" value="InterPro"/>
</dbReference>
<proteinExistence type="inferred from homology"/>
<keyword evidence="10" id="KW-0812">Transmembrane</keyword>
<dbReference type="InterPro" id="IPR002401">
    <property type="entry name" value="Cyt_P450_E_grp-I"/>
</dbReference>
<keyword evidence="3 8" id="KW-0349">Heme</keyword>
<dbReference type="RefSeq" id="XP_018382782.1">
    <property type="nucleotide sequence ID" value="XM_018535802.1"/>
</dbReference>
<dbReference type="GO" id="GO:0005506">
    <property type="term" value="F:iron ion binding"/>
    <property type="evidence" value="ECO:0007669"/>
    <property type="project" value="InterPro"/>
</dbReference>
<dbReference type="PROSITE" id="PS00086">
    <property type="entry name" value="CYTOCHROME_P450"/>
    <property type="match status" value="1"/>
</dbReference>
<dbReference type="InterPro" id="IPR036396">
    <property type="entry name" value="Cyt_P450_sf"/>
</dbReference>
<keyword evidence="5 9" id="KW-0560">Oxidoreductase</keyword>
<dbReference type="GO" id="GO:0004497">
    <property type="term" value="F:monooxygenase activity"/>
    <property type="evidence" value="ECO:0007669"/>
    <property type="project" value="UniProtKB-KW"/>
</dbReference>
<evidence type="ECO:0000256" key="5">
    <source>
        <dbReference type="ARBA" id="ARBA00023002"/>
    </source>
</evidence>
<dbReference type="OMA" id="ICETAVM"/>
<evidence type="ECO:0000256" key="8">
    <source>
        <dbReference type="PIRSR" id="PIRSR602401-1"/>
    </source>
</evidence>
<dbReference type="VEuPathDB" id="FungiDB:CC77DRAFT_969928"/>
<comment type="cofactor">
    <cofactor evidence="1 8">
        <name>heme</name>
        <dbReference type="ChEBI" id="CHEBI:30413"/>
    </cofactor>
</comment>
<dbReference type="PANTHER" id="PTHR24305">
    <property type="entry name" value="CYTOCHROME P450"/>
    <property type="match status" value="1"/>
</dbReference>
<dbReference type="Gene3D" id="1.10.630.10">
    <property type="entry name" value="Cytochrome P450"/>
    <property type="match status" value="1"/>
</dbReference>
<keyword evidence="7 9" id="KW-0503">Monooxygenase</keyword>
<feature type="transmembrane region" description="Helical" evidence="10">
    <location>
        <begin position="23"/>
        <end position="48"/>
    </location>
</feature>
<dbReference type="KEGG" id="aalt:CC77DRAFT_969928"/>
<gene>
    <name evidence="11" type="ORF">CC77DRAFT_969928</name>
</gene>
<dbReference type="Proteomes" id="UP000077248">
    <property type="component" value="Unassembled WGS sequence"/>
</dbReference>
<dbReference type="CDD" id="cd11058">
    <property type="entry name" value="CYP60B-like"/>
    <property type="match status" value="1"/>
</dbReference>
<evidence type="ECO:0000256" key="6">
    <source>
        <dbReference type="ARBA" id="ARBA00023004"/>
    </source>
</evidence>
<dbReference type="SUPFAM" id="SSF48264">
    <property type="entry name" value="Cytochrome P450"/>
    <property type="match status" value="1"/>
</dbReference>
<dbReference type="GO" id="GO:0020037">
    <property type="term" value="F:heme binding"/>
    <property type="evidence" value="ECO:0007669"/>
    <property type="project" value="InterPro"/>
</dbReference>
<dbReference type="EMBL" id="KV441487">
    <property type="protein sequence ID" value="OAG17361.1"/>
    <property type="molecule type" value="Genomic_DNA"/>
</dbReference>
<dbReference type="PRINTS" id="PR00463">
    <property type="entry name" value="EP450I"/>
</dbReference>